<gene>
    <name evidence="7" type="ORF">FHS57_001140</name>
</gene>
<evidence type="ECO:0000256" key="2">
    <source>
        <dbReference type="ARBA" id="ARBA00022692"/>
    </source>
</evidence>
<feature type="transmembrane region" description="Helical" evidence="5">
    <location>
        <begin position="336"/>
        <end position="369"/>
    </location>
</feature>
<feature type="transmembrane region" description="Helical" evidence="5">
    <location>
        <begin position="12"/>
        <end position="29"/>
    </location>
</feature>
<evidence type="ECO:0000259" key="6">
    <source>
        <dbReference type="Pfam" id="PF00916"/>
    </source>
</evidence>
<dbReference type="Proteomes" id="UP000541352">
    <property type="component" value="Unassembled WGS sequence"/>
</dbReference>
<feature type="transmembrane region" description="Helical" evidence="5">
    <location>
        <begin position="193"/>
        <end position="214"/>
    </location>
</feature>
<comment type="caution">
    <text evidence="7">The sequence shown here is derived from an EMBL/GenBank/DDBJ whole genome shotgun (WGS) entry which is preliminary data.</text>
</comment>
<feature type="transmembrane region" description="Helical" evidence="5">
    <location>
        <begin position="80"/>
        <end position="100"/>
    </location>
</feature>
<feature type="domain" description="SLC26A/SulP transporter" evidence="6">
    <location>
        <begin position="6"/>
        <end position="381"/>
    </location>
</feature>
<dbReference type="RefSeq" id="WP_183971906.1">
    <property type="nucleotide sequence ID" value="NZ_JACIBY010000002.1"/>
</dbReference>
<reference evidence="7 8" key="1">
    <citation type="submission" date="2020-08" db="EMBL/GenBank/DDBJ databases">
        <title>Genomic Encyclopedia of Type Strains, Phase IV (KMG-IV): sequencing the most valuable type-strain genomes for metagenomic binning, comparative biology and taxonomic classification.</title>
        <authorList>
            <person name="Goeker M."/>
        </authorList>
    </citation>
    <scope>NUCLEOTIDE SEQUENCE [LARGE SCALE GENOMIC DNA]</scope>
    <source>
        <strain evidence="7 8">DSM 17976</strain>
    </source>
</reference>
<dbReference type="AlphaFoldDB" id="A0A7W5ZJZ0"/>
<dbReference type="GO" id="GO:0016020">
    <property type="term" value="C:membrane"/>
    <property type="evidence" value="ECO:0007669"/>
    <property type="project" value="UniProtKB-SubCell"/>
</dbReference>
<feature type="transmembrane region" description="Helical" evidence="5">
    <location>
        <begin position="258"/>
        <end position="281"/>
    </location>
</feature>
<keyword evidence="2 5" id="KW-0812">Transmembrane</keyword>
<keyword evidence="8" id="KW-1185">Reference proteome</keyword>
<name>A0A7W5ZJZ0_9BACT</name>
<dbReference type="Pfam" id="PF00916">
    <property type="entry name" value="Sulfate_transp"/>
    <property type="match status" value="1"/>
</dbReference>
<keyword evidence="3 5" id="KW-1133">Transmembrane helix</keyword>
<sequence>MTFKYLNKDFSAGFSVFLVALPLCLGIALASGAPLFSGLVSGVIGGLVVALLSGSEIAISGPAAGLVVIVFDAIHGLGDYSHFLTAVVLAGLLQWLLGWFKAGRLSGFVPSSVISGMLVAIGIVIVLKQIPHALGWDADYEGEFEFFQNDQRNTFSEIVQAVLHPTWGAGIISAVCLLLILWWDKKAEQGIKFFKTVPTALVVVVVGVVINQAFRWLAPAFYLGESNDHMVRMPSFHTLSDFKSALHFPSLDALTKPAVYLTAFTLAIIASVESLFGLEAADKLDKQRRISSPNQELKAQGIGNLLSGLLGGLPMTVVVVRTSLNVYSDSQTRLSAFIQGILLLLAMVIFPEILNHIPLASLAALLILVGYKLARIDIFRKMYLEGQDQFVPFIVTILGIILTDLLVGIALGWIVGIAYVIYTNNQSAMSVVRDKETVLIWFRKDISFLNKARLKEELAALQAGDTVFIDGARAHFIDHDIYTTLKEFKKDAPLRGIQVDFKGITRRKITKRKLDASIQKTLISK</sequence>
<dbReference type="InterPro" id="IPR011547">
    <property type="entry name" value="SLC26A/SulP_dom"/>
</dbReference>
<dbReference type="EC" id="4.2.1.1" evidence="7"/>
<evidence type="ECO:0000256" key="4">
    <source>
        <dbReference type="ARBA" id="ARBA00023136"/>
    </source>
</evidence>
<organism evidence="7 8">
    <name type="scientific">Runella defluvii</name>
    <dbReference type="NCBI Taxonomy" id="370973"/>
    <lineage>
        <taxon>Bacteria</taxon>
        <taxon>Pseudomonadati</taxon>
        <taxon>Bacteroidota</taxon>
        <taxon>Cytophagia</taxon>
        <taxon>Cytophagales</taxon>
        <taxon>Spirosomataceae</taxon>
        <taxon>Runella</taxon>
    </lineage>
</organism>
<feature type="transmembrane region" description="Helical" evidence="5">
    <location>
        <begin position="162"/>
        <end position="181"/>
    </location>
</feature>
<evidence type="ECO:0000313" key="8">
    <source>
        <dbReference type="Proteomes" id="UP000541352"/>
    </source>
</evidence>
<feature type="transmembrane region" description="Helical" evidence="5">
    <location>
        <begin position="35"/>
        <end position="52"/>
    </location>
</feature>
<dbReference type="InterPro" id="IPR001902">
    <property type="entry name" value="SLC26A/SulP_fam"/>
</dbReference>
<keyword evidence="7" id="KW-0456">Lyase</keyword>
<feature type="transmembrane region" description="Helical" evidence="5">
    <location>
        <begin position="302"/>
        <end position="324"/>
    </location>
</feature>
<feature type="transmembrane region" description="Helical" evidence="5">
    <location>
        <begin position="390"/>
        <end position="422"/>
    </location>
</feature>
<evidence type="ECO:0000256" key="1">
    <source>
        <dbReference type="ARBA" id="ARBA00004141"/>
    </source>
</evidence>
<feature type="transmembrane region" description="Helical" evidence="5">
    <location>
        <begin position="107"/>
        <end position="127"/>
    </location>
</feature>
<dbReference type="EMBL" id="JACIBY010000002">
    <property type="protein sequence ID" value="MBB3837146.1"/>
    <property type="molecule type" value="Genomic_DNA"/>
</dbReference>
<evidence type="ECO:0000256" key="3">
    <source>
        <dbReference type="ARBA" id="ARBA00022989"/>
    </source>
</evidence>
<comment type="subcellular location">
    <subcellularLocation>
        <location evidence="1">Membrane</location>
        <topology evidence="1">Multi-pass membrane protein</topology>
    </subcellularLocation>
</comment>
<protein>
    <submittedName>
        <fullName evidence="7">Carbonic anhydrase</fullName>
        <ecNumber evidence="7">4.2.1.1</ecNumber>
    </submittedName>
</protein>
<keyword evidence="4 5" id="KW-0472">Membrane</keyword>
<dbReference type="GO" id="GO:0004089">
    <property type="term" value="F:carbonate dehydratase activity"/>
    <property type="evidence" value="ECO:0007669"/>
    <property type="project" value="UniProtKB-EC"/>
</dbReference>
<dbReference type="GO" id="GO:0055085">
    <property type="term" value="P:transmembrane transport"/>
    <property type="evidence" value="ECO:0007669"/>
    <property type="project" value="InterPro"/>
</dbReference>
<accession>A0A7W5ZJZ0</accession>
<proteinExistence type="predicted"/>
<evidence type="ECO:0000313" key="7">
    <source>
        <dbReference type="EMBL" id="MBB3837146.1"/>
    </source>
</evidence>
<dbReference type="PANTHER" id="PTHR11814">
    <property type="entry name" value="SULFATE TRANSPORTER"/>
    <property type="match status" value="1"/>
</dbReference>
<evidence type="ECO:0000256" key="5">
    <source>
        <dbReference type="SAM" id="Phobius"/>
    </source>
</evidence>